<evidence type="ECO:0000259" key="7">
    <source>
        <dbReference type="PROSITE" id="PS51194"/>
    </source>
</evidence>
<dbReference type="AlphaFoldDB" id="A0A9Q0BTV9"/>
<keyword evidence="1" id="KW-0547">Nucleotide-binding</keyword>
<dbReference type="GO" id="GO:0005634">
    <property type="term" value="C:nucleus"/>
    <property type="evidence" value="ECO:0007669"/>
    <property type="project" value="TreeGrafter"/>
</dbReference>
<dbReference type="InterPro" id="IPR038718">
    <property type="entry name" value="SNF2-like_sf"/>
</dbReference>
<keyword evidence="9" id="KW-1185">Reference proteome</keyword>
<evidence type="ECO:0000256" key="1">
    <source>
        <dbReference type="ARBA" id="ARBA00022741"/>
    </source>
</evidence>
<evidence type="ECO:0000313" key="9">
    <source>
        <dbReference type="Proteomes" id="UP001059596"/>
    </source>
</evidence>
<proteinExistence type="predicted"/>
<keyword evidence="2" id="KW-0378">Hydrolase</keyword>
<reference evidence="8" key="1">
    <citation type="journal article" date="2023" name="Genome Biol. Evol.">
        <title>Long-read-based Genome Assembly of Drosophila gunungcola Reveals Fewer Chemosensory Genes in Flower-breeding Species.</title>
        <authorList>
            <person name="Negi A."/>
            <person name="Liao B.Y."/>
            <person name="Yeh S.D."/>
        </authorList>
    </citation>
    <scope>NUCLEOTIDE SEQUENCE</scope>
    <source>
        <strain evidence="8">Sukarami</strain>
    </source>
</reference>
<evidence type="ECO:0000256" key="2">
    <source>
        <dbReference type="ARBA" id="ARBA00022801"/>
    </source>
</evidence>
<feature type="domain" description="Helicase C-terminal" evidence="7">
    <location>
        <begin position="815"/>
        <end position="969"/>
    </location>
</feature>
<dbReference type="PROSITE" id="PS51192">
    <property type="entry name" value="HELICASE_ATP_BIND_1"/>
    <property type="match status" value="1"/>
</dbReference>
<dbReference type="GO" id="GO:0008094">
    <property type="term" value="F:ATP-dependent activity, acting on DNA"/>
    <property type="evidence" value="ECO:0007669"/>
    <property type="project" value="TreeGrafter"/>
</dbReference>
<evidence type="ECO:0000313" key="8">
    <source>
        <dbReference type="EMBL" id="KAI8044407.1"/>
    </source>
</evidence>
<evidence type="ECO:0000256" key="4">
    <source>
        <dbReference type="SAM" id="Coils"/>
    </source>
</evidence>
<organism evidence="8 9">
    <name type="scientific">Drosophila gunungcola</name>
    <name type="common">fruit fly</name>
    <dbReference type="NCBI Taxonomy" id="103775"/>
    <lineage>
        <taxon>Eukaryota</taxon>
        <taxon>Metazoa</taxon>
        <taxon>Ecdysozoa</taxon>
        <taxon>Arthropoda</taxon>
        <taxon>Hexapoda</taxon>
        <taxon>Insecta</taxon>
        <taxon>Pterygota</taxon>
        <taxon>Neoptera</taxon>
        <taxon>Endopterygota</taxon>
        <taxon>Diptera</taxon>
        <taxon>Brachycera</taxon>
        <taxon>Muscomorpha</taxon>
        <taxon>Ephydroidea</taxon>
        <taxon>Drosophilidae</taxon>
        <taxon>Drosophila</taxon>
        <taxon>Sophophora</taxon>
    </lineage>
</organism>
<dbReference type="GO" id="GO:0006281">
    <property type="term" value="P:DNA repair"/>
    <property type="evidence" value="ECO:0007669"/>
    <property type="project" value="TreeGrafter"/>
</dbReference>
<feature type="coiled-coil region" evidence="4">
    <location>
        <begin position="193"/>
        <end position="223"/>
    </location>
</feature>
<name>A0A9Q0BTV9_9MUSC</name>
<dbReference type="InterPro" id="IPR049730">
    <property type="entry name" value="SNF2/RAD54-like_C"/>
</dbReference>
<dbReference type="InterPro" id="IPR014001">
    <property type="entry name" value="Helicase_ATP-bd"/>
</dbReference>
<feature type="region of interest" description="Disordered" evidence="5">
    <location>
        <begin position="1"/>
        <end position="22"/>
    </location>
</feature>
<dbReference type="Pfam" id="PF00271">
    <property type="entry name" value="Helicase_C"/>
    <property type="match status" value="1"/>
</dbReference>
<dbReference type="Gene3D" id="3.40.50.10810">
    <property type="entry name" value="Tandem AAA-ATPase domain"/>
    <property type="match status" value="1"/>
</dbReference>
<dbReference type="GO" id="GO:0005524">
    <property type="term" value="F:ATP binding"/>
    <property type="evidence" value="ECO:0007669"/>
    <property type="project" value="UniProtKB-KW"/>
</dbReference>
<feature type="domain" description="Helicase ATP-binding" evidence="6">
    <location>
        <begin position="339"/>
        <end position="540"/>
    </location>
</feature>
<dbReference type="InterPro" id="IPR027417">
    <property type="entry name" value="P-loop_NTPase"/>
</dbReference>
<feature type="region of interest" description="Disordered" evidence="5">
    <location>
        <begin position="71"/>
        <end position="92"/>
    </location>
</feature>
<dbReference type="Gene3D" id="3.40.50.300">
    <property type="entry name" value="P-loop containing nucleotide triphosphate hydrolases"/>
    <property type="match status" value="1"/>
</dbReference>
<evidence type="ECO:0000256" key="3">
    <source>
        <dbReference type="ARBA" id="ARBA00022840"/>
    </source>
</evidence>
<feature type="compositionally biased region" description="Polar residues" evidence="5">
    <location>
        <begin position="1"/>
        <end position="10"/>
    </location>
</feature>
<dbReference type="InterPro" id="IPR001650">
    <property type="entry name" value="Helicase_C-like"/>
</dbReference>
<keyword evidence="3" id="KW-0067">ATP-binding</keyword>
<dbReference type="CDD" id="cd18793">
    <property type="entry name" value="SF2_C_SNF"/>
    <property type="match status" value="1"/>
</dbReference>
<dbReference type="GO" id="GO:0016787">
    <property type="term" value="F:hydrolase activity"/>
    <property type="evidence" value="ECO:0007669"/>
    <property type="project" value="UniProtKB-KW"/>
</dbReference>
<protein>
    <recommendedName>
        <fullName evidence="10">Transcription termination factor 2</fullName>
    </recommendedName>
</protein>
<dbReference type="InterPro" id="IPR000330">
    <property type="entry name" value="SNF2_N"/>
</dbReference>
<dbReference type="PANTHER" id="PTHR45626:SF50">
    <property type="entry name" value="TRANSCRIPTION TERMINATION FACTOR 2"/>
    <property type="match status" value="1"/>
</dbReference>
<evidence type="ECO:0008006" key="10">
    <source>
        <dbReference type="Google" id="ProtNLM"/>
    </source>
</evidence>
<dbReference type="PROSITE" id="PS51194">
    <property type="entry name" value="HELICASE_CTER"/>
    <property type="match status" value="1"/>
</dbReference>
<gene>
    <name evidence="8" type="ORF">M5D96_000565</name>
</gene>
<dbReference type="Pfam" id="PF00176">
    <property type="entry name" value="SNF2-rel_dom"/>
    <property type="match status" value="1"/>
</dbReference>
<keyword evidence="4" id="KW-0175">Coiled coil</keyword>
<dbReference type="EMBL" id="JAMKOV010000001">
    <property type="protein sequence ID" value="KAI8044407.1"/>
    <property type="molecule type" value="Genomic_DNA"/>
</dbReference>
<dbReference type="SUPFAM" id="SSF52540">
    <property type="entry name" value="P-loop containing nucleoside triphosphate hydrolases"/>
    <property type="match status" value="2"/>
</dbReference>
<accession>A0A9Q0BTV9</accession>
<dbReference type="SMART" id="SM00490">
    <property type="entry name" value="HELICc"/>
    <property type="match status" value="1"/>
</dbReference>
<evidence type="ECO:0000259" key="6">
    <source>
        <dbReference type="PROSITE" id="PS51192"/>
    </source>
</evidence>
<dbReference type="SMART" id="SM00487">
    <property type="entry name" value="DEXDc"/>
    <property type="match status" value="1"/>
</dbReference>
<dbReference type="InterPro" id="IPR050628">
    <property type="entry name" value="SNF2_RAD54_helicase_TF"/>
</dbReference>
<dbReference type="PANTHER" id="PTHR45626">
    <property type="entry name" value="TRANSCRIPTION TERMINATION FACTOR 2-RELATED"/>
    <property type="match status" value="1"/>
</dbReference>
<sequence length="989" mass="113008">MAPDKSQSPYARSDSPPCSSSAAIGNINNSSFENYSFHDIDISSSLEDNGSRERPCSVQNETVFNLTDSSKEISNQLPPTNQVSEPQSQCARSDSPPCCSSAAIRNLNDSLNCFGKTTLHHMDISSSLEDNSNRDRLCGVQTQTFDKWTDSSNDIFDQQAANNDGQELTSEYASNAGAIFVSASEYSEKKKQIDKLVQNMLGMEQLQRQLEENGSTNEELLDLKLRLEKLNGRLEALGEFLDTLRVQEDQSANRIKEEAEQIEQPRWSNLYSGLNRYRHKAKHTSAEFYQHKSNIIDSLKTLYEPSEPTPAIDDLEKQPALLMVRLLKHQQAGLKWMQFRERQKICGGILADDMGLGKTLSMIALVLASQETKNKKRVDKQRSLEQKWTQEFNRFKTKKMPKFRIFDDEEESEEEKEKYEPPWAQEVVSKVAPSAIKVLTFHGANRREIGLEVFRSYDLVITSYNLLMSEYKRFGNRSLLFAVRWNRVILDEAHIIRNVKTSCCSSVCQLKARCHWALTGTPVQNRAIDVFALLRFLEVPNFRDLQQWKRYLNEGMHAHRRLNFIIKPLMLRRTKQQLQESGDMPALPPLKVELICVQLSEPEMAVYQILSAISQKIFTQFLLQREKGNSDLNYYSLETTPQFIKDIFEAKYTEIYHRFLRSLGYNPGAKIKGIVILVLLLRLRQFCCHPGLMLGMLFGSMTAEDVQNIRVDATDVEGQLKMDVLAELDKYDQPADDEDSFDEDESVPMTSVARRNDVKHENEALEGMREEIVPWDMGDEQPSSSSSANPLDAARALKLLNPQNPIFEFKRSSAKLKLVIDKLEELLTGTNDKIIVTSQWVSYLAIIRKRLQDQSWETLDFNGQLCAKDREVVLRDFSADNDKRVLLLSLTAGGVGLNLNVANHMLMVDLHWNPQLERQAQDRIYRYGQNKPTFIYRYMCQDTVEQRIKALQDYKLEIAKVVLPEEEGGVSARGGGGLNLAELKKLFSM</sequence>
<dbReference type="Proteomes" id="UP001059596">
    <property type="component" value="Chromosome 3R"/>
</dbReference>
<evidence type="ECO:0000256" key="5">
    <source>
        <dbReference type="SAM" id="MobiDB-lite"/>
    </source>
</evidence>
<comment type="caution">
    <text evidence="8">The sequence shown here is derived from an EMBL/GenBank/DDBJ whole genome shotgun (WGS) entry which is preliminary data.</text>
</comment>